<name>A0A391P1S5_9EUKA</name>
<sequence>MDEALCFSVSGEVQVSDRTEETVTLRTIDINNQWVSKDTVWVCWGAGTGMRTYILLSL</sequence>
<keyword evidence="2" id="KW-1185">Reference proteome</keyword>
<dbReference type="Proteomes" id="UP000265618">
    <property type="component" value="Unassembled WGS sequence"/>
</dbReference>
<protein>
    <submittedName>
        <fullName evidence="1">Uncharacterized protein</fullName>
    </submittedName>
</protein>
<comment type="caution">
    <text evidence="1">The sequence shown here is derived from an EMBL/GenBank/DDBJ whole genome shotgun (WGS) entry which is preliminary data.</text>
</comment>
<proteinExistence type="predicted"/>
<evidence type="ECO:0000313" key="2">
    <source>
        <dbReference type="Proteomes" id="UP000265618"/>
    </source>
</evidence>
<feature type="non-terminal residue" evidence="1">
    <location>
        <position position="58"/>
    </location>
</feature>
<evidence type="ECO:0000313" key="1">
    <source>
        <dbReference type="EMBL" id="GCA62522.1"/>
    </source>
</evidence>
<reference evidence="1 2" key="1">
    <citation type="journal article" date="2018" name="PLoS ONE">
        <title>The draft genome of Kipferlia bialata reveals reductive genome evolution in fornicate parasites.</title>
        <authorList>
            <person name="Tanifuji G."/>
            <person name="Takabayashi S."/>
            <person name="Kume K."/>
            <person name="Takagi M."/>
            <person name="Nakayama T."/>
            <person name="Kamikawa R."/>
            <person name="Inagaki Y."/>
            <person name="Hashimoto T."/>
        </authorList>
    </citation>
    <scope>NUCLEOTIDE SEQUENCE [LARGE SCALE GENOMIC DNA]</scope>
    <source>
        <strain evidence="1">NY0173</strain>
    </source>
</reference>
<dbReference type="AlphaFoldDB" id="A0A391P1S5"/>
<organism evidence="1 2">
    <name type="scientific">Kipferlia bialata</name>
    <dbReference type="NCBI Taxonomy" id="797122"/>
    <lineage>
        <taxon>Eukaryota</taxon>
        <taxon>Metamonada</taxon>
        <taxon>Carpediemonas-like organisms</taxon>
        <taxon>Kipferlia</taxon>
    </lineage>
</organism>
<dbReference type="EMBL" id="BDIP01000834">
    <property type="protein sequence ID" value="GCA62522.1"/>
    <property type="molecule type" value="Genomic_DNA"/>
</dbReference>
<accession>A0A391P1S5</accession>
<gene>
    <name evidence="1" type="ORF">KIPB_004060</name>
</gene>